<organism evidence="2 3">
    <name type="scientific">Aspergillus cristatus</name>
    <name type="common">Chinese Fuzhuan brick tea-fermentation fungus</name>
    <name type="synonym">Eurotium cristatum</name>
    <dbReference type="NCBI Taxonomy" id="573508"/>
    <lineage>
        <taxon>Eukaryota</taxon>
        <taxon>Fungi</taxon>
        <taxon>Dikarya</taxon>
        <taxon>Ascomycota</taxon>
        <taxon>Pezizomycotina</taxon>
        <taxon>Eurotiomycetes</taxon>
        <taxon>Eurotiomycetidae</taxon>
        <taxon>Eurotiales</taxon>
        <taxon>Aspergillaceae</taxon>
        <taxon>Aspergillus</taxon>
        <taxon>Aspergillus subgen. Aspergillus</taxon>
    </lineage>
</organism>
<evidence type="ECO:0000256" key="1">
    <source>
        <dbReference type="SAM" id="MobiDB-lite"/>
    </source>
</evidence>
<feature type="compositionally biased region" description="Polar residues" evidence="1">
    <location>
        <begin position="32"/>
        <end position="49"/>
    </location>
</feature>
<dbReference type="Proteomes" id="UP000094569">
    <property type="component" value="Unassembled WGS sequence"/>
</dbReference>
<gene>
    <name evidence="2" type="ORF">SI65_09372</name>
</gene>
<dbReference type="VEuPathDB" id="FungiDB:SI65_09372"/>
<sequence length="55" mass="6032">MQPLEHTCTGSKPEMMQPVKDAAYQGKQHTISSLNVGNGDINGTSSTRIWRQMGL</sequence>
<protein>
    <submittedName>
        <fullName evidence="2">Uncharacterized protein</fullName>
    </submittedName>
</protein>
<dbReference type="EMBL" id="JXNT01000018">
    <property type="protein sequence ID" value="ODM15133.1"/>
    <property type="molecule type" value="Genomic_DNA"/>
</dbReference>
<reference evidence="2 3" key="1">
    <citation type="journal article" date="2016" name="BMC Genomics">
        <title>Comparative genomic and transcriptomic analyses of the Fuzhuan brick tea-fermentation fungus Aspergillus cristatus.</title>
        <authorList>
            <person name="Ge Y."/>
            <person name="Wang Y."/>
            <person name="Liu Y."/>
            <person name="Tan Y."/>
            <person name="Ren X."/>
            <person name="Zhang X."/>
            <person name="Hyde K.D."/>
            <person name="Liu Y."/>
            <person name="Liu Z."/>
        </authorList>
    </citation>
    <scope>NUCLEOTIDE SEQUENCE [LARGE SCALE GENOMIC DNA]</scope>
    <source>
        <strain evidence="2 3">GZAAS20.1005</strain>
    </source>
</reference>
<accession>A0A1E3B2G5</accession>
<proteinExistence type="predicted"/>
<dbReference type="AlphaFoldDB" id="A0A1E3B2G5"/>
<name>A0A1E3B2G5_ASPCR</name>
<keyword evidence="3" id="KW-1185">Reference proteome</keyword>
<feature type="region of interest" description="Disordered" evidence="1">
    <location>
        <begin position="32"/>
        <end position="55"/>
    </location>
</feature>
<evidence type="ECO:0000313" key="2">
    <source>
        <dbReference type="EMBL" id="ODM15133.1"/>
    </source>
</evidence>
<evidence type="ECO:0000313" key="3">
    <source>
        <dbReference type="Proteomes" id="UP000094569"/>
    </source>
</evidence>
<comment type="caution">
    <text evidence="2">The sequence shown here is derived from an EMBL/GenBank/DDBJ whole genome shotgun (WGS) entry which is preliminary data.</text>
</comment>